<proteinExistence type="predicted"/>
<dbReference type="EMBL" id="UYYB01018247">
    <property type="protein sequence ID" value="VDM70945.1"/>
    <property type="molecule type" value="Genomic_DNA"/>
</dbReference>
<gene>
    <name evidence="1" type="ORF">SVUK_LOCUS5943</name>
</gene>
<reference evidence="1 2" key="1">
    <citation type="submission" date="2018-11" db="EMBL/GenBank/DDBJ databases">
        <authorList>
            <consortium name="Pathogen Informatics"/>
        </authorList>
    </citation>
    <scope>NUCLEOTIDE SEQUENCE [LARGE SCALE GENOMIC DNA]</scope>
</reference>
<name>A0A3P7KJ19_STRVU</name>
<keyword evidence="2" id="KW-1185">Reference proteome</keyword>
<protein>
    <submittedName>
        <fullName evidence="1">Uncharacterized protein</fullName>
    </submittedName>
</protein>
<sequence length="129" mass="14461">MDDDQLIPYSKILAGVAENELALATSRDGNIHATIIVEEFCRAQIDIRLGCSRMMISFARSCTESIVTRTSASIAIYSVSWWGRRNVDEGKRYVGTPEGHNGKQHLSMLSFYTTDQRSVAGDLVRKFQE</sequence>
<accession>A0A3P7KJ19</accession>
<evidence type="ECO:0000313" key="2">
    <source>
        <dbReference type="Proteomes" id="UP000270094"/>
    </source>
</evidence>
<feature type="non-terminal residue" evidence="1">
    <location>
        <position position="129"/>
    </location>
</feature>
<dbReference type="Proteomes" id="UP000270094">
    <property type="component" value="Unassembled WGS sequence"/>
</dbReference>
<evidence type="ECO:0000313" key="1">
    <source>
        <dbReference type="EMBL" id="VDM70945.1"/>
    </source>
</evidence>
<organism evidence="1 2">
    <name type="scientific">Strongylus vulgaris</name>
    <name type="common">Blood worm</name>
    <dbReference type="NCBI Taxonomy" id="40348"/>
    <lineage>
        <taxon>Eukaryota</taxon>
        <taxon>Metazoa</taxon>
        <taxon>Ecdysozoa</taxon>
        <taxon>Nematoda</taxon>
        <taxon>Chromadorea</taxon>
        <taxon>Rhabditida</taxon>
        <taxon>Rhabditina</taxon>
        <taxon>Rhabditomorpha</taxon>
        <taxon>Strongyloidea</taxon>
        <taxon>Strongylidae</taxon>
        <taxon>Strongylus</taxon>
    </lineage>
</organism>
<dbReference type="AlphaFoldDB" id="A0A3P7KJ19"/>